<feature type="non-terminal residue" evidence="1">
    <location>
        <position position="76"/>
    </location>
</feature>
<comment type="caution">
    <text evidence="1">The sequence shown here is derived from an EMBL/GenBank/DDBJ whole genome shotgun (WGS) entry which is preliminary data.</text>
</comment>
<dbReference type="EMBL" id="JACEIK010022807">
    <property type="protein sequence ID" value="MCE5166397.1"/>
    <property type="molecule type" value="Genomic_DNA"/>
</dbReference>
<keyword evidence="2" id="KW-1185">Reference proteome</keyword>
<reference evidence="1 2" key="1">
    <citation type="journal article" date="2021" name="BMC Genomics">
        <title>Datura genome reveals duplications of psychoactive alkaloid biosynthetic genes and high mutation rate following tissue culture.</title>
        <authorList>
            <person name="Rajewski A."/>
            <person name="Carter-House D."/>
            <person name="Stajich J."/>
            <person name="Litt A."/>
        </authorList>
    </citation>
    <scope>NUCLEOTIDE SEQUENCE [LARGE SCALE GENOMIC DNA]</scope>
    <source>
        <strain evidence="1">AR-01</strain>
    </source>
</reference>
<accession>A0ABS8Y4P8</accession>
<proteinExistence type="predicted"/>
<evidence type="ECO:0000313" key="1">
    <source>
        <dbReference type="EMBL" id="MCE5166397.1"/>
    </source>
</evidence>
<name>A0ABS8Y4P8_DATST</name>
<evidence type="ECO:0000313" key="2">
    <source>
        <dbReference type="Proteomes" id="UP000823775"/>
    </source>
</evidence>
<gene>
    <name evidence="1" type="ORF">HAX54_018670</name>
</gene>
<protein>
    <submittedName>
        <fullName evidence="1">Uncharacterized protein</fullName>
    </submittedName>
</protein>
<dbReference type="Proteomes" id="UP000823775">
    <property type="component" value="Unassembled WGS sequence"/>
</dbReference>
<sequence length="76" mass="8606">MDGQRVKALRLDEVAQQAEEAGRAEIAEAATVAATRNMQHPPHIHEWHALKNMHNKEETNLEEVGVTEDILPRPFQ</sequence>
<organism evidence="1 2">
    <name type="scientific">Datura stramonium</name>
    <name type="common">Jimsonweed</name>
    <name type="synonym">Common thornapple</name>
    <dbReference type="NCBI Taxonomy" id="4076"/>
    <lineage>
        <taxon>Eukaryota</taxon>
        <taxon>Viridiplantae</taxon>
        <taxon>Streptophyta</taxon>
        <taxon>Embryophyta</taxon>
        <taxon>Tracheophyta</taxon>
        <taxon>Spermatophyta</taxon>
        <taxon>Magnoliopsida</taxon>
        <taxon>eudicotyledons</taxon>
        <taxon>Gunneridae</taxon>
        <taxon>Pentapetalae</taxon>
        <taxon>asterids</taxon>
        <taxon>lamiids</taxon>
        <taxon>Solanales</taxon>
        <taxon>Solanaceae</taxon>
        <taxon>Solanoideae</taxon>
        <taxon>Datureae</taxon>
        <taxon>Datura</taxon>
    </lineage>
</organism>